<gene>
    <name evidence="9" type="ORF">DJ021_12985</name>
</gene>
<organism evidence="9 10">
    <name type="scientific">Phenylobacterium hankyongense</name>
    <dbReference type="NCBI Taxonomy" id="1813876"/>
    <lineage>
        <taxon>Bacteria</taxon>
        <taxon>Pseudomonadati</taxon>
        <taxon>Pseudomonadota</taxon>
        <taxon>Alphaproteobacteria</taxon>
        <taxon>Caulobacterales</taxon>
        <taxon>Caulobacteraceae</taxon>
        <taxon>Phenylobacterium</taxon>
    </lineage>
</organism>
<accession>A0A328B182</accession>
<evidence type="ECO:0000256" key="4">
    <source>
        <dbReference type="ARBA" id="ARBA00022982"/>
    </source>
</evidence>
<dbReference type="PRINTS" id="PR00604">
    <property type="entry name" value="CYTCHRMECIAB"/>
</dbReference>
<dbReference type="AlphaFoldDB" id="A0A328B182"/>
<dbReference type="InterPro" id="IPR036909">
    <property type="entry name" value="Cyt_c-like_dom_sf"/>
</dbReference>
<keyword evidence="4" id="KW-0249">Electron transport</keyword>
<evidence type="ECO:0000256" key="3">
    <source>
        <dbReference type="ARBA" id="ARBA00022723"/>
    </source>
</evidence>
<reference evidence="10" key="1">
    <citation type="submission" date="2018-05" db="EMBL/GenBank/DDBJ databases">
        <authorList>
            <person name="Li X."/>
        </authorList>
    </citation>
    <scope>NUCLEOTIDE SEQUENCE [LARGE SCALE GENOMIC DNA]</scope>
    <source>
        <strain evidence="10">HKS-05</strain>
    </source>
</reference>
<keyword evidence="7" id="KW-0732">Signal</keyword>
<sequence length="127" mass="13108">MAYRLLLTTTLALACAAASSALAASPGETLFQQRCSVCHSIEPAAGKMGPPLKGVIGRPAGSVAGYGYSDGMKKAHFAWTTAQVDKFLKGPAQLVPGTKMMVSIGDAQQRAALAAYLASQSPAQPRK</sequence>
<dbReference type="Pfam" id="PF00034">
    <property type="entry name" value="Cytochrom_C"/>
    <property type="match status" value="1"/>
</dbReference>
<evidence type="ECO:0000256" key="1">
    <source>
        <dbReference type="ARBA" id="ARBA00022448"/>
    </source>
</evidence>
<keyword evidence="3 6" id="KW-0479">Metal-binding</keyword>
<feature type="signal peptide" evidence="7">
    <location>
        <begin position="1"/>
        <end position="23"/>
    </location>
</feature>
<evidence type="ECO:0000259" key="8">
    <source>
        <dbReference type="PROSITE" id="PS51007"/>
    </source>
</evidence>
<dbReference type="Gene3D" id="1.10.760.10">
    <property type="entry name" value="Cytochrome c-like domain"/>
    <property type="match status" value="1"/>
</dbReference>
<keyword evidence="10" id="KW-1185">Reference proteome</keyword>
<evidence type="ECO:0000256" key="5">
    <source>
        <dbReference type="ARBA" id="ARBA00023004"/>
    </source>
</evidence>
<proteinExistence type="predicted"/>
<dbReference type="EMBL" id="QFYP01000001">
    <property type="protein sequence ID" value="RAK60659.1"/>
    <property type="molecule type" value="Genomic_DNA"/>
</dbReference>
<keyword evidence="2 6" id="KW-0349">Heme</keyword>
<dbReference type="OrthoDB" id="9805828at2"/>
<evidence type="ECO:0000256" key="2">
    <source>
        <dbReference type="ARBA" id="ARBA00022617"/>
    </source>
</evidence>
<dbReference type="PROSITE" id="PS51007">
    <property type="entry name" value="CYTC"/>
    <property type="match status" value="1"/>
</dbReference>
<dbReference type="GO" id="GO:0046872">
    <property type="term" value="F:metal ion binding"/>
    <property type="evidence" value="ECO:0007669"/>
    <property type="project" value="UniProtKB-KW"/>
</dbReference>
<dbReference type="InterPro" id="IPR002327">
    <property type="entry name" value="Cyt_c_1A/1B"/>
</dbReference>
<evidence type="ECO:0000256" key="7">
    <source>
        <dbReference type="SAM" id="SignalP"/>
    </source>
</evidence>
<feature type="chain" id="PRO_5016274707" evidence="7">
    <location>
        <begin position="24"/>
        <end position="127"/>
    </location>
</feature>
<evidence type="ECO:0000313" key="10">
    <source>
        <dbReference type="Proteomes" id="UP000249842"/>
    </source>
</evidence>
<keyword evidence="5 6" id="KW-0408">Iron</keyword>
<dbReference type="PROSITE" id="PS51257">
    <property type="entry name" value="PROKAR_LIPOPROTEIN"/>
    <property type="match status" value="1"/>
</dbReference>
<dbReference type="RefSeq" id="WP_111457951.1">
    <property type="nucleotide sequence ID" value="NZ_QFYP01000001.1"/>
</dbReference>
<dbReference type="Proteomes" id="UP000249842">
    <property type="component" value="Unassembled WGS sequence"/>
</dbReference>
<dbReference type="GO" id="GO:0020037">
    <property type="term" value="F:heme binding"/>
    <property type="evidence" value="ECO:0007669"/>
    <property type="project" value="InterPro"/>
</dbReference>
<dbReference type="InterPro" id="IPR009056">
    <property type="entry name" value="Cyt_c-like_dom"/>
</dbReference>
<evidence type="ECO:0000256" key="6">
    <source>
        <dbReference type="PROSITE-ProRule" id="PRU00433"/>
    </source>
</evidence>
<dbReference type="PANTHER" id="PTHR11961">
    <property type="entry name" value="CYTOCHROME C"/>
    <property type="match status" value="1"/>
</dbReference>
<evidence type="ECO:0000313" key="9">
    <source>
        <dbReference type="EMBL" id="RAK60659.1"/>
    </source>
</evidence>
<keyword evidence="1" id="KW-0813">Transport</keyword>
<feature type="domain" description="Cytochrome c" evidence="8">
    <location>
        <begin position="22"/>
        <end position="121"/>
    </location>
</feature>
<dbReference type="SUPFAM" id="SSF46626">
    <property type="entry name" value="Cytochrome c"/>
    <property type="match status" value="1"/>
</dbReference>
<protein>
    <submittedName>
        <fullName evidence="9">Cytochrome c family protein</fullName>
    </submittedName>
</protein>
<dbReference type="GO" id="GO:0009055">
    <property type="term" value="F:electron transfer activity"/>
    <property type="evidence" value="ECO:0007669"/>
    <property type="project" value="InterPro"/>
</dbReference>
<comment type="caution">
    <text evidence="9">The sequence shown here is derived from an EMBL/GenBank/DDBJ whole genome shotgun (WGS) entry which is preliminary data.</text>
</comment>
<name>A0A328B182_9CAUL</name>